<accession>A0A9E5JTZ7</accession>
<dbReference type="EMBL" id="JAAONZ010000004">
    <property type="protein sequence ID" value="NHO65269.1"/>
    <property type="molecule type" value="Genomic_DNA"/>
</dbReference>
<proteinExistence type="inferred from homology"/>
<organism evidence="2 3">
    <name type="scientific">Pseudomaricurvus hydrocarbonicus</name>
    <dbReference type="NCBI Taxonomy" id="1470433"/>
    <lineage>
        <taxon>Bacteria</taxon>
        <taxon>Pseudomonadati</taxon>
        <taxon>Pseudomonadota</taxon>
        <taxon>Gammaproteobacteria</taxon>
        <taxon>Cellvibrionales</taxon>
        <taxon>Cellvibrionaceae</taxon>
        <taxon>Pseudomaricurvus</taxon>
    </lineage>
</organism>
<name>A0A9E5JTZ7_9GAMM</name>
<comment type="caution">
    <text evidence="2">The sequence shown here is derived from an EMBL/GenBank/DDBJ whole genome shotgun (WGS) entry which is preliminary data.</text>
</comment>
<dbReference type="SUPFAM" id="SSF75169">
    <property type="entry name" value="DsrEFH-like"/>
    <property type="match status" value="1"/>
</dbReference>
<dbReference type="Gene3D" id="3.40.1260.10">
    <property type="entry name" value="DsrEFH-like"/>
    <property type="match status" value="1"/>
</dbReference>
<dbReference type="PANTHER" id="PTHR38780:SF1">
    <property type="entry name" value="PROTEIN TUSC"/>
    <property type="match status" value="1"/>
</dbReference>
<reference evidence="2" key="1">
    <citation type="submission" date="2020-03" db="EMBL/GenBank/DDBJ databases">
        <authorList>
            <person name="Guo F."/>
        </authorList>
    </citation>
    <scope>NUCLEOTIDE SEQUENCE</scope>
    <source>
        <strain evidence="2">JCM 30134</strain>
    </source>
</reference>
<dbReference type="Proteomes" id="UP000787472">
    <property type="component" value="Unassembled WGS sequence"/>
</dbReference>
<evidence type="ECO:0000256" key="1">
    <source>
        <dbReference type="ARBA" id="ARBA00005996"/>
    </source>
</evidence>
<gene>
    <name evidence="2" type="ORF">G8770_06905</name>
</gene>
<dbReference type="Pfam" id="PF02635">
    <property type="entry name" value="DsrE"/>
    <property type="match status" value="1"/>
</dbReference>
<evidence type="ECO:0000313" key="2">
    <source>
        <dbReference type="EMBL" id="NHO65269.1"/>
    </source>
</evidence>
<dbReference type="RefSeq" id="WP_167183873.1">
    <property type="nucleotide sequence ID" value="NZ_JAAONZ010000004.1"/>
</dbReference>
<dbReference type="InterPro" id="IPR017462">
    <property type="entry name" value="Sulphur_relay_TusC/DsrF"/>
</dbReference>
<dbReference type="PANTHER" id="PTHR38780">
    <property type="entry name" value="PROTEIN TUSC"/>
    <property type="match status" value="1"/>
</dbReference>
<comment type="similarity">
    <text evidence="1">Belongs to the DsrF/TusC family.</text>
</comment>
<dbReference type="InterPro" id="IPR003787">
    <property type="entry name" value="Sulphur_relay_DsrE/F-like"/>
</dbReference>
<evidence type="ECO:0008006" key="4">
    <source>
        <dbReference type="Google" id="ProtNLM"/>
    </source>
</evidence>
<dbReference type="InterPro" id="IPR027396">
    <property type="entry name" value="DsrEFH-like"/>
</dbReference>
<dbReference type="AlphaFoldDB" id="A0A9E5JTZ7"/>
<sequence>MKILFIIKRPPSDRLFTRDSIDAILTCSVFDQQIALLFMEDGVLQLTPEADNQELKEQLGLLAMYGVQEVYALRESLVSRQLDQSHFILPTQCIDHRQAGQLIASHDTVFHF</sequence>
<keyword evidence="3" id="KW-1185">Reference proteome</keyword>
<evidence type="ECO:0000313" key="3">
    <source>
        <dbReference type="Proteomes" id="UP000787472"/>
    </source>
</evidence>
<protein>
    <recommendedName>
        <fullName evidence="4">tRNA 2-thiouridine synthesizing protein C</fullName>
    </recommendedName>
</protein>